<protein>
    <submittedName>
        <fullName evidence="1">Putative reverse transcriptase domain-containing protein</fullName>
    </submittedName>
</protein>
<dbReference type="GO" id="GO:0003964">
    <property type="term" value="F:RNA-directed DNA polymerase activity"/>
    <property type="evidence" value="ECO:0007669"/>
    <property type="project" value="UniProtKB-KW"/>
</dbReference>
<dbReference type="AlphaFoldDB" id="A0A699L478"/>
<name>A0A699L478_TANCI</name>
<dbReference type="PANTHER" id="PTHR48462:SF1">
    <property type="entry name" value="PROTEIN, PUTATIVE-RELATED"/>
    <property type="match status" value="1"/>
</dbReference>
<dbReference type="PANTHER" id="PTHR48462">
    <property type="entry name" value="PROTEIN, PUTATIVE-RELATED"/>
    <property type="match status" value="1"/>
</dbReference>
<comment type="caution">
    <text evidence="1">The sequence shown here is derived from an EMBL/GenBank/DDBJ whole genome shotgun (WGS) entry which is preliminary data.</text>
</comment>
<evidence type="ECO:0000313" key="1">
    <source>
        <dbReference type="EMBL" id="GFB25340.1"/>
    </source>
</evidence>
<reference evidence="1" key="1">
    <citation type="journal article" date="2019" name="Sci. Rep.">
        <title>Draft genome of Tanacetum cinerariifolium, the natural source of mosquito coil.</title>
        <authorList>
            <person name="Yamashiro T."/>
            <person name="Shiraishi A."/>
            <person name="Satake H."/>
            <person name="Nakayama K."/>
        </authorList>
    </citation>
    <scope>NUCLEOTIDE SEQUENCE</scope>
</reference>
<sequence length="191" mass="21349">MISLFPVDAICLVCRKACLYSFGEHAVHCKELLGFKYRHYMIRDVLFDICRHVGISAKKEAPINFLTDPSDGRSKLRSANILVFGWVGRKHACVDLTRVSPLIGLSSRGFTAGQATFKAASGKVTKHEKECIENQHVFIPFAFDTFGFLAPDAVELLSRVQRVMHSNVMTPRSTDIVFKRIGFAIQKSLAT</sequence>
<gene>
    <name evidence="1" type="ORF">Tci_697311</name>
</gene>
<organism evidence="1">
    <name type="scientific">Tanacetum cinerariifolium</name>
    <name type="common">Dalmatian daisy</name>
    <name type="synonym">Chrysanthemum cinerariifolium</name>
    <dbReference type="NCBI Taxonomy" id="118510"/>
    <lineage>
        <taxon>Eukaryota</taxon>
        <taxon>Viridiplantae</taxon>
        <taxon>Streptophyta</taxon>
        <taxon>Embryophyta</taxon>
        <taxon>Tracheophyta</taxon>
        <taxon>Spermatophyta</taxon>
        <taxon>Magnoliopsida</taxon>
        <taxon>eudicotyledons</taxon>
        <taxon>Gunneridae</taxon>
        <taxon>Pentapetalae</taxon>
        <taxon>asterids</taxon>
        <taxon>campanulids</taxon>
        <taxon>Asterales</taxon>
        <taxon>Asteraceae</taxon>
        <taxon>Asteroideae</taxon>
        <taxon>Anthemideae</taxon>
        <taxon>Anthemidinae</taxon>
        <taxon>Tanacetum</taxon>
    </lineage>
</organism>
<keyword evidence="1" id="KW-0808">Transferase</keyword>
<keyword evidence="1" id="KW-0695">RNA-directed DNA polymerase</keyword>
<accession>A0A699L478</accession>
<proteinExistence type="predicted"/>
<keyword evidence="1" id="KW-0548">Nucleotidyltransferase</keyword>
<dbReference type="EMBL" id="BKCJ010585940">
    <property type="protein sequence ID" value="GFB25340.1"/>
    <property type="molecule type" value="Genomic_DNA"/>
</dbReference>